<dbReference type="CDD" id="cd00075">
    <property type="entry name" value="HATPase"/>
    <property type="match status" value="1"/>
</dbReference>
<sequence>MHIEKNVKLFSSGTCRGPALVIDILIKNLVENGVKYNTAAIPLITIRQGEKDQHYWISVEDNGIGIPTEFQEKIFNMFFRMHDRGTYQGTGLGLAIVRRLTDYIGGTITLQSEENKGSVFTIRWPKEKTQSGINH</sequence>
<dbReference type="InterPro" id="IPR036890">
    <property type="entry name" value="HATPase_C_sf"/>
</dbReference>
<dbReference type="SUPFAM" id="SSF55874">
    <property type="entry name" value="ATPase domain of HSP90 chaperone/DNA topoisomerase II/histidine kinase"/>
    <property type="match status" value="1"/>
</dbReference>
<dbReference type="PANTHER" id="PTHR43711">
    <property type="entry name" value="TWO-COMPONENT HISTIDINE KINASE"/>
    <property type="match status" value="1"/>
</dbReference>
<dbReference type="PRINTS" id="PR00344">
    <property type="entry name" value="BCTRLSENSOR"/>
</dbReference>
<dbReference type="AlphaFoldDB" id="A0A098S722"/>
<evidence type="ECO:0000256" key="1">
    <source>
        <dbReference type="ARBA" id="ARBA00000085"/>
    </source>
</evidence>
<evidence type="ECO:0000259" key="6">
    <source>
        <dbReference type="PROSITE" id="PS50109"/>
    </source>
</evidence>
<name>A0A098S722_9BACT</name>
<dbReference type="STRING" id="1524460.IX84_17790"/>
<dbReference type="Proteomes" id="UP000029736">
    <property type="component" value="Unassembled WGS sequence"/>
</dbReference>
<dbReference type="InterPro" id="IPR003594">
    <property type="entry name" value="HATPase_dom"/>
</dbReference>
<dbReference type="GO" id="GO:0000160">
    <property type="term" value="P:phosphorelay signal transduction system"/>
    <property type="evidence" value="ECO:0007669"/>
    <property type="project" value="UniProtKB-KW"/>
</dbReference>
<dbReference type="Gene3D" id="3.30.565.10">
    <property type="entry name" value="Histidine kinase-like ATPase, C-terminal domain"/>
    <property type="match status" value="1"/>
</dbReference>
<evidence type="ECO:0000256" key="4">
    <source>
        <dbReference type="ARBA" id="ARBA00022777"/>
    </source>
</evidence>
<dbReference type="InterPro" id="IPR005467">
    <property type="entry name" value="His_kinase_dom"/>
</dbReference>
<protein>
    <recommendedName>
        <fullName evidence="2">histidine kinase</fullName>
        <ecNumber evidence="2">2.7.13.3</ecNumber>
    </recommendedName>
</protein>
<evidence type="ECO:0000256" key="5">
    <source>
        <dbReference type="ARBA" id="ARBA00023012"/>
    </source>
</evidence>
<dbReference type="EC" id="2.7.13.3" evidence="2"/>
<comment type="caution">
    <text evidence="7">The sequence shown here is derived from an EMBL/GenBank/DDBJ whole genome shotgun (WGS) entry which is preliminary data.</text>
</comment>
<accession>A0A098S722</accession>
<comment type="catalytic activity">
    <reaction evidence="1">
        <text>ATP + protein L-histidine = ADP + protein N-phospho-L-histidine.</text>
        <dbReference type="EC" id="2.7.13.3"/>
    </reaction>
</comment>
<dbReference type="PROSITE" id="PS50109">
    <property type="entry name" value="HIS_KIN"/>
    <property type="match status" value="1"/>
</dbReference>
<evidence type="ECO:0000313" key="7">
    <source>
        <dbReference type="EMBL" id="KGE86907.1"/>
    </source>
</evidence>
<keyword evidence="5" id="KW-0902">Two-component regulatory system</keyword>
<dbReference type="EMBL" id="JPOS01000039">
    <property type="protein sequence ID" value="KGE86907.1"/>
    <property type="molecule type" value="Genomic_DNA"/>
</dbReference>
<dbReference type="Pfam" id="PF02518">
    <property type="entry name" value="HATPase_c"/>
    <property type="match status" value="1"/>
</dbReference>
<dbReference type="OrthoDB" id="9804645at2"/>
<keyword evidence="4" id="KW-0418">Kinase</keyword>
<dbReference type="InterPro" id="IPR050736">
    <property type="entry name" value="Sensor_HK_Regulatory"/>
</dbReference>
<dbReference type="PANTHER" id="PTHR43711:SF31">
    <property type="entry name" value="HISTIDINE KINASE"/>
    <property type="match status" value="1"/>
</dbReference>
<proteinExistence type="predicted"/>
<feature type="domain" description="Histidine kinase" evidence="6">
    <location>
        <begin position="1"/>
        <end position="128"/>
    </location>
</feature>
<evidence type="ECO:0000313" key="8">
    <source>
        <dbReference type="Proteomes" id="UP000029736"/>
    </source>
</evidence>
<dbReference type="InterPro" id="IPR004358">
    <property type="entry name" value="Sig_transdc_His_kin-like_C"/>
</dbReference>
<dbReference type="SMART" id="SM00387">
    <property type="entry name" value="HATPase_c"/>
    <property type="match status" value="1"/>
</dbReference>
<reference evidence="7 8" key="1">
    <citation type="journal article" date="2014" name="Int. J. Syst. Evol. Microbiol.">
        <title>Phaeodactylibacter xiamenensis gen. nov., sp. nov., a member of the family Saprospiraceae isolated from the marine alga Phaeodactylum tricornutum.</title>
        <authorList>
            <person name="Chen Z.Jr."/>
            <person name="Lei X."/>
            <person name="Lai Q."/>
            <person name="Li Y."/>
            <person name="Zhang B."/>
            <person name="Zhang J."/>
            <person name="Zhang H."/>
            <person name="Yang L."/>
            <person name="Zheng W."/>
            <person name="Tian Y."/>
            <person name="Yu Z."/>
            <person name="Xu H.Jr."/>
            <person name="Zheng T."/>
        </authorList>
    </citation>
    <scope>NUCLEOTIDE SEQUENCE [LARGE SCALE GENOMIC DNA]</scope>
    <source>
        <strain evidence="7 8">KD52</strain>
    </source>
</reference>
<organism evidence="7 8">
    <name type="scientific">Phaeodactylibacter xiamenensis</name>
    <dbReference type="NCBI Taxonomy" id="1524460"/>
    <lineage>
        <taxon>Bacteria</taxon>
        <taxon>Pseudomonadati</taxon>
        <taxon>Bacteroidota</taxon>
        <taxon>Saprospiria</taxon>
        <taxon>Saprospirales</taxon>
        <taxon>Haliscomenobacteraceae</taxon>
        <taxon>Phaeodactylibacter</taxon>
    </lineage>
</organism>
<gene>
    <name evidence="7" type="ORF">IX84_17790</name>
</gene>
<dbReference type="RefSeq" id="WP_044223451.1">
    <property type="nucleotide sequence ID" value="NZ_JBKAGJ010000009.1"/>
</dbReference>
<evidence type="ECO:0000256" key="2">
    <source>
        <dbReference type="ARBA" id="ARBA00012438"/>
    </source>
</evidence>
<dbReference type="GO" id="GO:0004673">
    <property type="term" value="F:protein histidine kinase activity"/>
    <property type="evidence" value="ECO:0007669"/>
    <property type="project" value="UniProtKB-EC"/>
</dbReference>
<evidence type="ECO:0000256" key="3">
    <source>
        <dbReference type="ARBA" id="ARBA00022679"/>
    </source>
</evidence>
<keyword evidence="3" id="KW-0808">Transferase</keyword>
<keyword evidence="8" id="KW-1185">Reference proteome</keyword>